<keyword evidence="1" id="KW-0812">Transmembrane</keyword>
<comment type="caution">
    <text evidence="2">The sequence shown here is derived from an EMBL/GenBank/DDBJ whole genome shotgun (WGS) entry which is preliminary data.</text>
</comment>
<gene>
    <name evidence="2" type="ORF">RM552_12445</name>
</gene>
<dbReference type="EMBL" id="JAVRHX010000003">
    <property type="protein sequence ID" value="MDT0595659.1"/>
    <property type="molecule type" value="Genomic_DNA"/>
</dbReference>
<keyword evidence="1" id="KW-0472">Membrane</keyword>
<protein>
    <submittedName>
        <fullName evidence="2">PilN domain-containing protein</fullName>
    </submittedName>
</protein>
<accession>A0ABU2ZTL3</accession>
<keyword evidence="1" id="KW-1133">Transmembrane helix</keyword>
<proteinExistence type="predicted"/>
<keyword evidence="3" id="KW-1185">Reference proteome</keyword>
<feature type="transmembrane region" description="Helical" evidence="1">
    <location>
        <begin position="24"/>
        <end position="44"/>
    </location>
</feature>
<evidence type="ECO:0000256" key="1">
    <source>
        <dbReference type="SAM" id="Phobius"/>
    </source>
</evidence>
<name>A0ABU2ZTL3_9ALTE</name>
<dbReference type="Proteomes" id="UP001253545">
    <property type="component" value="Unassembled WGS sequence"/>
</dbReference>
<reference evidence="2 3" key="1">
    <citation type="submission" date="2023-09" db="EMBL/GenBank/DDBJ databases">
        <authorList>
            <person name="Rey-Velasco X."/>
        </authorList>
    </citation>
    <scope>NUCLEOTIDE SEQUENCE [LARGE SCALE GENOMIC DNA]</scope>
    <source>
        <strain evidence="2 3">P117</strain>
    </source>
</reference>
<dbReference type="RefSeq" id="WP_311369175.1">
    <property type="nucleotide sequence ID" value="NZ_JAVRHX010000003.1"/>
</dbReference>
<evidence type="ECO:0000313" key="2">
    <source>
        <dbReference type="EMBL" id="MDT0595659.1"/>
    </source>
</evidence>
<organism evidence="2 3">
    <name type="scientific">Glaciecola petra</name>
    <dbReference type="NCBI Taxonomy" id="3075602"/>
    <lineage>
        <taxon>Bacteria</taxon>
        <taxon>Pseudomonadati</taxon>
        <taxon>Pseudomonadota</taxon>
        <taxon>Gammaproteobacteria</taxon>
        <taxon>Alteromonadales</taxon>
        <taxon>Alteromonadaceae</taxon>
        <taxon>Glaciecola</taxon>
    </lineage>
</organism>
<sequence>MKSQINLLHEEFIPHFRWITGSHFFALLFFSITLCFSIYGYFYFQYENEYDFAKSIQDDINFRQTTIDDLTKSLSDKTTDPVLEARLSSLIAQTRMRNELLNKVRGLSSLEQRSFSNMFTSFAEADTSDIWLTEFTASSEDLSIQGSISAPKTLPVWLDKLSQTVFFQNQEFDVASLERKGDLLSFELKTQDQTTLASQDHSNNRGDD</sequence>
<evidence type="ECO:0000313" key="3">
    <source>
        <dbReference type="Proteomes" id="UP001253545"/>
    </source>
</evidence>